<evidence type="ECO:0000256" key="9">
    <source>
        <dbReference type="ARBA" id="ARBA00022801"/>
    </source>
</evidence>
<dbReference type="RefSeq" id="WP_154178348.1">
    <property type="nucleotide sequence ID" value="NZ_WJXZ01000014.1"/>
</dbReference>
<keyword evidence="16" id="KW-1185">Reference proteome</keyword>
<dbReference type="SUPFAM" id="SSF63737">
    <property type="entry name" value="Leukotriene A4 hydrolase N-terminal domain"/>
    <property type="match status" value="1"/>
</dbReference>
<keyword evidence="8" id="KW-0479">Metal-binding</keyword>
<evidence type="ECO:0000256" key="11">
    <source>
        <dbReference type="ARBA" id="ARBA00023049"/>
    </source>
</evidence>
<comment type="similarity">
    <text evidence="3">Belongs to the peptidase M1 family.</text>
</comment>
<dbReference type="InterPro" id="IPR027268">
    <property type="entry name" value="Peptidase_M4/M1_CTD_sf"/>
</dbReference>
<protein>
    <recommendedName>
        <fullName evidence="5">Aminopeptidase N</fullName>
        <ecNumber evidence="4">3.4.11.2</ecNumber>
    </recommendedName>
</protein>
<evidence type="ECO:0000256" key="2">
    <source>
        <dbReference type="ARBA" id="ARBA00001947"/>
    </source>
</evidence>
<comment type="catalytic activity">
    <reaction evidence="1">
        <text>Release of an N-terminal amino acid, Xaa-|-Yaa- from a peptide, amide or arylamide. Xaa is preferably Ala, but may be most amino acids including Pro (slow action). When a terminal hydrophobic residue is followed by a prolyl residue, the two may be released as an intact Xaa-Pro dipeptide.</text>
        <dbReference type="EC" id="3.4.11.2"/>
    </reaction>
</comment>
<evidence type="ECO:0000259" key="14">
    <source>
        <dbReference type="Pfam" id="PF17900"/>
    </source>
</evidence>
<dbReference type="InterPro" id="IPR011989">
    <property type="entry name" value="ARM-like"/>
</dbReference>
<dbReference type="GO" id="GO:0008270">
    <property type="term" value="F:zinc ion binding"/>
    <property type="evidence" value="ECO:0007669"/>
    <property type="project" value="InterPro"/>
</dbReference>
<dbReference type="GO" id="GO:0043171">
    <property type="term" value="P:peptide catabolic process"/>
    <property type="evidence" value="ECO:0007669"/>
    <property type="project" value="TreeGrafter"/>
</dbReference>
<evidence type="ECO:0000256" key="8">
    <source>
        <dbReference type="ARBA" id="ARBA00022723"/>
    </source>
</evidence>
<dbReference type="SUPFAM" id="SSF55486">
    <property type="entry name" value="Metalloproteases ('zincins'), catalytic domain"/>
    <property type="match status" value="1"/>
</dbReference>
<dbReference type="GO" id="GO:0016285">
    <property type="term" value="F:alanyl aminopeptidase activity"/>
    <property type="evidence" value="ECO:0007669"/>
    <property type="project" value="UniProtKB-EC"/>
</dbReference>
<keyword evidence="10" id="KW-0862">Zinc</keyword>
<dbReference type="Pfam" id="PF17900">
    <property type="entry name" value="Peptidase_M1_N"/>
    <property type="match status" value="1"/>
</dbReference>
<dbReference type="InterPro" id="IPR050344">
    <property type="entry name" value="Peptidase_M1_aminopeptidases"/>
</dbReference>
<dbReference type="GO" id="GO:0042277">
    <property type="term" value="F:peptide binding"/>
    <property type="evidence" value="ECO:0007669"/>
    <property type="project" value="TreeGrafter"/>
</dbReference>
<evidence type="ECO:0000256" key="4">
    <source>
        <dbReference type="ARBA" id="ARBA00012564"/>
    </source>
</evidence>
<evidence type="ECO:0000256" key="12">
    <source>
        <dbReference type="SAM" id="SignalP"/>
    </source>
</evidence>
<dbReference type="GO" id="GO:0005615">
    <property type="term" value="C:extracellular space"/>
    <property type="evidence" value="ECO:0007669"/>
    <property type="project" value="TreeGrafter"/>
</dbReference>
<keyword evidence="7" id="KW-0645">Protease</keyword>
<comment type="cofactor">
    <cofactor evidence="2">
        <name>Zn(2+)</name>
        <dbReference type="ChEBI" id="CHEBI:29105"/>
    </cofactor>
</comment>
<gene>
    <name evidence="15" type="ORF">GJJ30_27450</name>
</gene>
<dbReference type="InterPro" id="IPR042097">
    <property type="entry name" value="Aminopeptidase_N-like_N_sf"/>
</dbReference>
<name>A0A7K0ETC0_9BACT</name>
<dbReference type="PANTHER" id="PTHR11533:SF174">
    <property type="entry name" value="PUROMYCIN-SENSITIVE AMINOPEPTIDASE-RELATED"/>
    <property type="match status" value="1"/>
</dbReference>
<reference evidence="15 16" key="1">
    <citation type="journal article" date="2018" name="Antonie Van Leeuwenhoek">
        <title>Larkinella terrae sp. nov., isolated from soil on Jeju Island, South Korea.</title>
        <authorList>
            <person name="Ten L.N."/>
            <person name="Jeon J."/>
            <person name="Park S.J."/>
            <person name="Park S."/>
            <person name="Lee S.Y."/>
            <person name="Kim M.K."/>
            <person name="Jung H.Y."/>
        </authorList>
    </citation>
    <scope>NUCLEOTIDE SEQUENCE [LARGE SCALE GENOMIC DNA]</scope>
    <source>
        <strain evidence="15 16">KCTC 52001</strain>
    </source>
</reference>
<evidence type="ECO:0000313" key="15">
    <source>
        <dbReference type="EMBL" id="MRS65065.1"/>
    </source>
</evidence>
<dbReference type="GO" id="GO:0070006">
    <property type="term" value="F:metalloaminopeptidase activity"/>
    <property type="evidence" value="ECO:0007669"/>
    <property type="project" value="TreeGrafter"/>
</dbReference>
<dbReference type="Proteomes" id="UP000441754">
    <property type="component" value="Unassembled WGS sequence"/>
</dbReference>
<dbReference type="PRINTS" id="PR00756">
    <property type="entry name" value="ALADIPTASE"/>
</dbReference>
<dbReference type="GO" id="GO:0005737">
    <property type="term" value="C:cytoplasm"/>
    <property type="evidence" value="ECO:0007669"/>
    <property type="project" value="TreeGrafter"/>
</dbReference>
<dbReference type="GO" id="GO:0006508">
    <property type="term" value="P:proteolysis"/>
    <property type="evidence" value="ECO:0007669"/>
    <property type="project" value="UniProtKB-KW"/>
</dbReference>
<keyword evidence="11" id="KW-0482">Metalloprotease</keyword>
<dbReference type="OrthoDB" id="100605at2"/>
<dbReference type="InterPro" id="IPR001930">
    <property type="entry name" value="Peptidase_M1"/>
</dbReference>
<evidence type="ECO:0000256" key="3">
    <source>
        <dbReference type="ARBA" id="ARBA00010136"/>
    </source>
</evidence>
<evidence type="ECO:0000313" key="16">
    <source>
        <dbReference type="Proteomes" id="UP000441754"/>
    </source>
</evidence>
<proteinExistence type="inferred from homology"/>
<dbReference type="Gene3D" id="1.10.390.10">
    <property type="entry name" value="Neutral Protease Domain 2"/>
    <property type="match status" value="1"/>
</dbReference>
<feature type="domain" description="Aminopeptidase N-like N-terminal" evidence="14">
    <location>
        <begin position="58"/>
        <end position="253"/>
    </location>
</feature>
<dbReference type="Gene3D" id="1.25.10.10">
    <property type="entry name" value="Leucine-rich Repeat Variant"/>
    <property type="match status" value="1"/>
</dbReference>
<evidence type="ECO:0000259" key="13">
    <source>
        <dbReference type="Pfam" id="PF01433"/>
    </source>
</evidence>
<keyword evidence="9" id="KW-0378">Hydrolase</keyword>
<dbReference type="AlphaFoldDB" id="A0A7K0ETC0"/>
<dbReference type="GO" id="GO:0016020">
    <property type="term" value="C:membrane"/>
    <property type="evidence" value="ECO:0007669"/>
    <property type="project" value="TreeGrafter"/>
</dbReference>
<dbReference type="InterPro" id="IPR045357">
    <property type="entry name" value="Aminopeptidase_N-like_N"/>
</dbReference>
<keyword evidence="6" id="KW-0031">Aminopeptidase</keyword>
<comment type="caution">
    <text evidence="15">The sequence shown here is derived from an EMBL/GenBank/DDBJ whole genome shotgun (WGS) entry which is preliminary data.</text>
</comment>
<dbReference type="InterPro" id="IPR014782">
    <property type="entry name" value="Peptidase_M1_dom"/>
</dbReference>
<evidence type="ECO:0000256" key="5">
    <source>
        <dbReference type="ARBA" id="ARBA00015611"/>
    </source>
</evidence>
<sequence length="854" mass="98437">MCKIFRNFGILLLLVVSSHWVLGQGSRAADTDKKSTSVPVSANGPYNPSRTLQHDLLHTRLDLSFDWVRQWVHGMARLRFKPHFYPQNTLDVDAKGFEIKGVFLLDTLKTGESVFDTLNYTYNDRQKIHILLPRTYTRADTFDIQVVYTAKPNERPMGGSAAITQDKGLYFINHDGAEPNKPRQIWTQGETEANSCWFPTIDAPNQKMTQEIYLTVDNKYRTLSNGKLISSTVNQEGTRTDYWRQTQPHAPYLAMIAVGEFAYVKDSLAATPERGPLEISYFVEPAYEKSARAIFGRTPAMVEFFEKKFGVPYVWDKYSQIAVRDFVTGAMENTTATVHGETVQMDERQLVDGNSDDVISHELSHHWFGNLTTAESWANLPLNEAFATYAEYLWREHREGVYSADMHGLDDLNQYIAESETKQEPLIRYRYTDREQMFDSHSYAKGGRVLHLLRRTVGDEAFFESLTLYLKRHRFKTAELSDLREAFEEVTGEDLNWFFNQWFLKPGHAVIKIEKEFKPGTVQLTVIQQQDSTHAPIYRLPVKVDIWVKGQKKTYDVVVDKAKQTLSFPIEQRPELIVFDSDHRIVGTVEQEKNKPELVFQFYHADNYQDKYESITRLEDKSNLIDSTVRHMMMDAMKDKFWKIRQVAVGNFAEYDGQEFAEVERIVQSKARNDEKSLVRQEGINTLASYGDNVNDPLFREALNDTSYAVVSSALDSYLLSKPGDASEVAARFENVPNGDIVTAVANFYANSTDTSRYTWFINKMNTMKSQDLYNFLQVFGKYLIRSGSDTQRQAIPMLEVMARTSPAYFVRFGAYQVLGLLQDIEGVKSMRKDIRLSERDPKLKEMYEQFKDF</sequence>
<dbReference type="Pfam" id="PF01433">
    <property type="entry name" value="Peptidase_M1"/>
    <property type="match status" value="1"/>
</dbReference>
<dbReference type="EC" id="3.4.11.2" evidence="4"/>
<dbReference type="CDD" id="cd09603">
    <property type="entry name" value="M1_APN_like"/>
    <property type="match status" value="1"/>
</dbReference>
<dbReference type="InterPro" id="IPR016024">
    <property type="entry name" value="ARM-type_fold"/>
</dbReference>
<feature type="chain" id="PRO_5029543721" description="Aminopeptidase N" evidence="12">
    <location>
        <begin position="29"/>
        <end position="854"/>
    </location>
</feature>
<evidence type="ECO:0000256" key="7">
    <source>
        <dbReference type="ARBA" id="ARBA00022670"/>
    </source>
</evidence>
<dbReference type="Gene3D" id="2.60.40.1730">
    <property type="entry name" value="tricorn interacting facor f3 domain"/>
    <property type="match status" value="1"/>
</dbReference>
<evidence type="ECO:0000256" key="10">
    <source>
        <dbReference type="ARBA" id="ARBA00022833"/>
    </source>
</evidence>
<dbReference type="EMBL" id="WJXZ01000014">
    <property type="protein sequence ID" value="MRS65065.1"/>
    <property type="molecule type" value="Genomic_DNA"/>
</dbReference>
<keyword evidence="12" id="KW-0732">Signal</keyword>
<organism evidence="15 16">
    <name type="scientific">Larkinella terrae</name>
    <dbReference type="NCBI Taxonomy" id="2025311"/>
    <lineage>
        <taxon>Bacteria</taxon>
        <taxon>Pseudomonadati</taxon>
        <taxon>Bacteroidota</taxon>
        <taxon>Cytophagia</taxon>
        <taxon>Cytophagales</taxon>
        <taxon>Spirosomataceae</taxon>
        <taxon>Larkinella</taxon>
    </lineage>
</organism>
<dbReference type="PANTHER" id="PTHR11533">
    <property type="entry name" value="PROTEASE M1 ZINC METALLOPROTEASE"/>
    <property type="match status" value="1"/>
</dbReference>
<dbReference type="SUPFAM" id="SSF48371">
    <property type="entry name" value="ARM repeat"/>
    <property type="match status" value="1"/>
</dbReference>
<feature type="domain" description="Peptidase M1 membrane alanine aminopeptidase" evidence="13">
    <location>
        <begin position="298"/>
        <end position="502"/>
    </location>
</feature>
<feature type="signal peptide" evidence="12">
    <location>
        <begin position="1"/>
        <end position="28"/>
    </location>
</feature>
<evidence type="ECO:0000256" key="1">
    <source>
        <dbReference type="ARBA" id="ARBA00000098"/>
    </source>
</evidence>
<evidence type="ECO:0000256" key="6">
    <source>
        <dbReference type="ARBA" id="ARBA00022438"/>
    </source>
</evidence>
<accession>A0A7K0ETC0</accession>